<dbReference type="InterPro" id="IPR036986">
    <property type="entry name" value="S4_RNA-bd_sf"/>
</dbReference>
<keyword evidence="1" id="KW-0694">RNA-binding</keyword>
<dbReference type="Gene3D" id="3.10.290.10">
    <property type="entry name" value="RNA-binding S4 domain"/>
    <property type="match status" value="1"/>
</dbReference>
<evidence type="ECO:0000313" key="3">
    <source>
        <dbReference type="EMBL" id="WOJ88593.1"/>
    </source>
</evidence>
<dbReference type="SUPFAM" id="SSF55174">
    <property type="entry name" value="Alpha-L RNA-binding motif"/>
    <property type="match status" value="1"/>
</dbReference>
<dbReference type="SMART" id="SM00363">
    <property type="entry name" value="S4"/>
    <property type="match status" value="1"/>
</dbReference>
<dbReference type="Pfam" id="PF01479">
    <property type="entry name" value="S4"/>
    <property type="match status" value="1"/>
</dbReference>
<organism evidence="3 4">
    <name type="scientific">Methylocapsa polymorpha</name>
    <dbReference type="NCBI Taxonomy" id="3080828"/>
    <lineage>
        <taxon>Bacteria</taxon>
        <taxon>Pseudomonadati</taxon>
        <taxon>Pseudomonadota</taxon>
        <taxon>Alphaproteobacteria</taxon>
        <taxon>Hyphomicrobiales</taxon>
        <taxon>Beijerinckiaceae</taxon>
        <taxon>Methylocapsa</taxon>
    </lineage>
</organism>
<sequence>MDERQRLDKWLWFARVVKTRSLAARLVAEGYVRLNARRIETPAKSVGPGDVLTIALERQVRILKILAPGTRRGGFSEAKLLFEELTTGAAQRE</sequence>
<dbReference type="CDD" id="cd00165">
    <property type="entry name" value="S4"/>
    <property type="match status" value="1"/>
</dbReference>
<gene>
    <name evidence="3" type="ORF">RZS28_12265</name>
</gene>
<name>A0ABZ0HPM8_9HYPH</name>
<dbReference type="EMBL" id="CP136862">
    <property type="protein sequence ID" value="WOJ88593.1"/>
    <property type="molecule type" value="Genomic_DNA"/>
</dbReference>
<reference evidence="3 4" key="1">
    <citation type="submission" date="2023-10" db="EMBL/GenBank/DDBJ databases">
        <title>Novel methanotroph of the genus Methylocapsa from a subarctic wetland.</title>
        <authorList>
            <person name="Belova S.E."/>
            <person name="Oshkin I.Y."/>
            <person name="Miroshnikov K."/>
            <person name="Dedysh S.N."/>
        </authorList>
    </citation>
    <scope>NUCLEOTIDE SEQUENCE [LARGE SCALE GENOMIC DNA]</scope>
    <source>
        <strain evidence="3 4">RX1</strain>
    </source>
</reference>
<keyword evidence="4" id="KW-1185">Reference proteome</keyword>
<dbReference type="Proteomes" id="UP001626536">
    <property type="component" value="Chromosome"/>
</dbReference>
<feature type="domain" description="RNA-binding S4" evidence="2">
    <location>
        <begin position="5"/>
        <end position="68"/>
    </location>
</feature>
<evidence type="ECO:0000313" key="4">
    <source>
        <dbReference type="Proteomes" id="UP001626536"/>
    </source>
</evidence>
<evidence type="ECO:0000259" key="2">
    <source>
        <dbReference type="SMART" id="SM00363"/>
    </source>
</evidence>
<proteinExistence type="predicted"/>
<dbReference type="InterPro" id="IPR002942">
    <property type="entry name" value="S4_RNA-bd"/>
</dbReference>
<evidence type="ECO:0000256" key="1">
    <source>
        <dbReference type="PROSITE-ProRule" id="PRU00182"/>
    </source>
</evidence>
<dbReference type="RefSeq" id="WP_407338032.1">
    <property type="nucleotide sequence ID" value="NZ_CP136862.1"/>
</dbReference>
<dbReference type="PROSITE" id="PS50889">
    <property type="entry name" value="S4"/>
    <property type="match status" value="1"/>
</dbReference>
<accession>A0ABZ0HPM8</accession>
<protein>
    <submittedName>
        <fullName evidence="3">RNA-binding S4 domain-containing protein</fullName>
    </submittedName>
</protein>